<gene>
    <name evidence="2" type="ORF">OM076_11385</name>
</gene>
<name>A0A9X3MQW1_9ACTN</name>
<keyword evidence="1" id="KW-0812">Transmembrane</keyword>
<evidence type="ECO:0000313" key="3">
    <source>
        <dbReference type="Proteomes" id="UP001149140"/>
    </source>
</evidence>
<keyword evidence="3" id="KW-1185">Reference proteome</keyword>
<organism evidence="2 3">
    <name type="scientific">Solirubrobacter ginsenosidimutans</name>
    <dbReference type="NCBI Taxonomy" id="490573"/>
    <lineage>
        <taxon>Bacteria</taxon>
        <taxon>Bacillati</taxon>
        <taxon>Actinomycetota</taxon>
        <taxon>Thermoleophilia</taxon>
        <taxon>Solirubrobacterales</taxon>
        <taxon>Solirubrobacteraceae</taxon>
        <taxon>Solirubrobacter</taxon>
    </lineage>
</organism>
<evidence type="ECO:0000256" key="1">
    <source>
        <dbReference type="SAM" id="Phobius"/>
    </source>
</evidence>
<sequence length="92" mass="10146">MGAPDPDPDAKQLQSWAGYGLPRLIGWCAVGSVLIAIVWFLFGDFVFNSSESASNAVAFGVTFFATITAATLWTRHQARHGRRTRWMGNWGK</sequence>
<dbReference type="EMBL" id="JAPDOD010000007">
    <property type="protein sequence ID" value="MDA0160869.1"/>
    <property type="molecule type" value="Genomic_DNA"/>
</dbReference>
<feature type="transmembrane region" description="Helical" evidence="1">
    <location>
        <begin position="24"/>
        <end position="42"/>
    </location>
</feature>
<comment type="caution">
    <text evidence="2">The sequence shown here is derived from an EMBL/GenBank/DDBJ whole genome shotgun (WGS) entry which is preliminary data.</text>
</comment>
<dbReference type="Proteomes" id="UP001149140">
    <property type="component" value="Unassembled WGS sequence"/>
</dbReference>
<evidence type="ECO:0000313" key="2">
    <source>
        <dbReference type="EMBL" id="MDA0160869.1"/>
    </source>
</evidence>
<dbReference type="RefSeq" id="WP_270039972.1">
    <property type="nucleotide sequence ID" value="NZ_JAPDOD010000007.1"/>
</dbReference>
<protein>
    <submittedName>
        <fullName evidence="2">Uncharacterized protein</fullName>
    </submittedName>
</protein>
<reference evidence="2" key="1">
    <citation type="submission" date="2022-10" db="EMBL/GenBank/DDBJ databases">
        <title>The WGS of Solirubrobacter ginsenosidimutans DSM 21036.</title>
        <authorList>
            <person name="Jiang Z."/>
        </authorList>
    </citation>
    <scope>NUCLEOTIDE SEQUENCE</scope>
    <source>
        <strain evidence="2">DSM 21036</strain>
    </source>
</reference>
<keyword evidence="1" id="KW-1133">Transmembrane helix</keyword>
<feature type="transmembrane region" description="Helical" evidence="1">
    <location>
        <begin position="54"/>
        <end position="73"/>
    </location>
</feature>
<accession>A0A9X3MQW1</accession>
<keyword evidence="1" id="KW-0472">Membrane</keyword>
<proteinExistence type="predicted"/>
<dbReference type="AlphaFoldDB" id="A0A9X3MQW1"/>